<dbReference type="Proteomes" id="UP000787672">
    <property type="component" value="Unassembled WGS sequence"/>
</dbReference>
<dbReference type="Pfam" id="PF07687">
    <property type="entry name" value="M20_dimer"/>
    <property type="match status" value="1"/>
</dbReference>
<proteinExistence type="predicted"/>
<protein>
    <submittedName>
        <fullName evidence="2">M20/M25/M40 family metallo-hydrolase</fullName>
    </submittedName>
</protein>
<evidence type="ECO:0000313" key="2">
    <source>
        <dbReference type="EMBL" id="MBU5627882.1"/>
    </source>
</evidence>
<dbReference type="InterPro" id="IPR011650">
    <property type="entry name" value="Peptidase_M20_dimer"/>
</dbReference>
<gene>
    <name evidence="2" type="ORF">KQI82_13300</name>
</gene>
<name>A0ABS6FCJ9_9FIRM</name>
<dbReference type="PANTHER" id="PTHR43501:SF1">
    <property type="entry name" value="CYTOSOL NON-SPECIFIC DIPEPTIDASE"/>
    <property type="match status" value="1"/>
</dbReference>
<feature type="domain" description="Peptidase M20 dimerisation" evidence="1">
    <location>
        <begin position="189"/>
        <end position="263"/>
    </location>
</feature>
<reference evidence="2 3" key="1">
    <citation type="submission" date="2021-06" db="EMBL/GenBank/DDBJ databases">
        <authorList>
            <person name="Sun Q."/>
            <person name="Li D."/>
        </authorList>
    </citation>
    <scope>NUCLEOTIDE SEQUENCE [LARGE SCALE GENOMIC DNA]</scope>
    <source>
        <strain evidence="2 3">MSJ-2</strain>
    </source>
</reference>
<dbReference type="Pfam" id="PF01546">
    <property type="entry name" value="Peptidase_M20"/>
    <property type="match status" value="1"/>
</dbReference>
<dbReference type="RefSeq" id="WP_216633202.1">
    <property type="nucleotide sequence ID" value="NZ_JAHLQN010000001.1"/>
</dbReference>
<evidence type="ECO:0000259" key="1">
    <source>
        <dbReference type="Pfam" id="PF07687"/>
    </source>
</evidence>
<evidence type="ECO:0000313" key="3">
    <source>
        <dbReference type="Proteomes" id="UP000787672"/>
    </source>
</evidence>
<organism evidence="2 3">
    <name type="scientific">Dysosmobacter acutus</name>
    <dbReference type="NCBI Taxonomy" id="2841504"/>
    <lineage>
        <taxon>Bacteria</taxon>
        <taxon>Bacillati</taxon>
        <taxon>Bacillota</taxon>
        <taxon>Clostridia</taxon>
        <taxon>Eubacteriales</taxon>
        <taxon>Oscillospiraceae</taxon>
        <taxon>Dysosmobacter</taxon>
    </lineage>
</organism>
<dbReference type="InterPro" id="IPR002933">
    <property type="entry name" value="Peptidase_M20"/>
</dbReference>
<accession>A0ABS6FCJ9</accession>
<comment type="caution">
    <text evidence="2">The sequence shown here is derived from an EMBL/GenBank/DDBJ whole genome shotgun (WGS) entry which is preliminary data.</text>
</comment>
<sequence>MHTVLEIFRELSAIPRPTYHEDKVADYLESYGRRIGCTVYRDEKNNVVLERNPKNASPADCLILQAHMDMVCKGDPGYRYNSEQDSILCVEENGWLRADHTTLGADNGIGVAVILKLMEESQVGYPLRAIFTTEEEKGMGGAKVLSPKYLIGKYFIGLDWVSSRSTCLSCAGSVIVVAKKHPKRVQPQGMIGIEIQFGGLSGGHSGTEIHRSGNAVRVCANLLSDLMQKDICFEIASIEGGTATNVIPETCTCVLALRVEPHGQLLRELGNPALCTSLNLPKQEIVSVSYRETPKPELVWSQEDVAATLNFLCSIPNGSLISEGTGKEFTVLQSSNIGKISLGKELEVTLMARANSEELLSAVYEDIRDVGQLYGMEITLLSRDPVYRSKTRGKLLNQVLDIYRRQNGVELKQEIIHAGMECGYFQQKNTELEMVVLGAELRDIHTTRERMELGSEETVYHLLRELLGKINTEEGR</sequence>
<dbReference type="InterPro" id="IPR001160">
    <property type="entry name" value="Peptidase_M20C"/>
</dbReference>
<keyword evidence="3" id="KW-1185">Reference proteome</keyword>
<dbReference type="PIRSF" id="PIRSF016599">
    <property type="entry name" value="Xaa-His_dipept"/>
    <property type="match status" value="1"/>
</dbReference>
<dbReference type="EMBL" id="JAHLQN010000001">
    <property type="protein sequence ID" value="MBU5627882.1"/>
    <property type="molecule type" value="Genomic_DNA"/>
</dbReference>
<dbReference type="PANTHER" id="PTHR43501">
    <property type="entry name" value="CYTOSOL NON-SPECIFIC DIPEPTIDASE"/>
    <property type="match status" value="1"/>
</dbReference>